<gene>
    <name evidence="4" type="ORF">EDD18DRAFT_784056</name>
</gene>
<dbReference type="InterPro" id="IPR050452">
    <property type="entry name" value="Metacaspase"/>
</dbReference>
<dbReference type="Pfam" id="PF00656">
    <property type="entry name" value="Peptidase_C14"/>
    <property type="match status" value="1"/>
</dbReference>
<organism evidence="4 5">
    <name type="scientific">Armillaria luteobubalina</name>
    <dbReference type="NCBI Taxonomy" id="153913"/>
    <lineage>
        <taxon>Eukaryota</taxon>
        <taxon>Fungi</taxon>
        <taxon>Dikarya</taxon>
        <taxon>Basidiomycota</taxon>
        <taxon>Agaricomycotina</taxon>
        <taxon>Agaricomycetes</taxon>
        <taxon>Agaricomycetidae</taxon>
        <taxon>Agaricales</taxon>
        <taxon>Marasmiineae</taxon>
        <taxon>Physalacriaceae</taxon>
        <taxon>Armillaria</taxon>
    </lineage>
</organism>
<keyword evidence="5" id="KW-1185">Reference proteome</keyword>
<feature type="domain" description="Peptidase C14 caspase" evidence="3">
    <location>
        <begin position="34"/>
        <end position="146"/>
    </location>
</feature>
<evidence type="ECO:0000259" key="3">
    <source>
        <dbReference type="Pfam" id="PF00656"/>
    </source>
</evidence>
<comment type="similarity">
    <text evidence="1">Belongs to the peptidase C14B family.</text>
</comment>
<dbReference type="GO" id="GO:0005737">
    <property type="term" value="C:cytoplasm"/>
    <property type="evidence" value="ECO:0007669"/>
    <property type="project" value="TreeGrafter"/>
</dbReference>
<evidence type="ECO:0000256" key="1">
    <source>
        <dbReference type="ARBA" id="ARBA00009005"/>
    </source>
</evidence>
<dbReference type="GO" id="GO:0004197">
    <property type="term" value="F:cysteine-type endopeptidase activity"/>
    <property type="evidence" value="ECO:0007669"/>
    <property type="project" value="InterPro"/>
</dbReference>
<sequence length="244" mass="26925">MKSLEDNNSVERYDSTPTSNEPKQKRIEDGSRFWAVLIGIDEYPHKPLHGCVSDAKSIQKYLNEDFGVPSDHIQCLLRDREATHNSSPTHDNIISALYGLVGNPAIANGDNILVYFAGAGMRYDAKEYFREDAQPIDAICLIDRGVNSTYDISLREIDGVFSQISQEGGATMMNTLILDCGHAPAGCRQDGSVRSMLPLLGQAIETMLQGAYERLAAYPKNRISHQAFDESCLRCGVYGGSSRQ</sequence>
<accession>A0AA39US13</accession>
<dbReference type="AlphaFoldDB" id="A0AA39US13"/>
<dbReference type="GO" id="GO:0006508">
    <property type="term" value="P:proteolysis"/>
    <property type="evidence" value="ECO:0007669"/>
    <property type="project" value="InterPro"/>
</dbReference>
<dbReference type="InterPro" id="IPR011600">
    <property type="entry name" value="Pept_C14_caspase"/>
</dbReference>
<evidence type="ECO:0000313" key="5">
    <source>
        <dbReference type="Proteomes" id="UP001175228"/>
    </source>
</evidence>
<dbReference type="Proteomes" id="UP001175228">
    <property type="component" value="Unassembled WGS sequence"/>
</dbReference>
<evidence type="ECO:0000256" key="2">
    <source>
        <dbReference type="SAM" id="MobiDB-lite"/>
    </source>
</evidence>
<dbReference type="Gene3D" id="3.40.50.1460">
    <property type="match status" value="1"/>
</dbReference>
<dbReference type="PANTHER" id="PTHR48104:SF30">
    <property type="entry name" value="METACASPASE-1"/>
    <property type="match status" value="1"/>
</dbReference>
<protein>
    <recommendedName>
        <fullName evidence="3">Peptidase C14 caspase domain-containing protein</fullName>
    </recommendedName>
</protein>
<reference evidence="4" key="1">
    <citation type="submission" date="2023-06" db="EMBL/GenBank/DDBJ databases">
        <authorList>
            <consortium name="Lawrence Berkeley National Laboratory"/>
            <person name="Ahrendt S."/>
            <person name="Sahu N."/>
            <person name="Indic B."/>
            <person name="Wong-Bajracharya J."/>
            <person name="Merenyi Z."/>
            <person name="Ke H.-M."/>
            <person name="Monk M."/>
            <person name="Kocsube S."/>
            <person name="Drula E."/>
            <person name="Lipzen A."/>
            <person name="Balint B."/>
            <person name="Henrissat B."/>
            <person name="Andreopoulos B."/>
            <person name="Martin F.M."/>
            <person name="Harder C.B."/>
            <person name="Rigling D."/>
            <person name="Ford K.L."/>
            <person name="Foster G.D."/>
            <person name="Pangilinan J."/>
            <person name="Papanicolaou A."/>
            <person name="Barry K."/>
            <person name="LaButti K."/>
            <person name="Viragh M."/>
            <person name="Koriabine M."/>
            <person name="Yan M."/>
            <person name="Riley R."/>
            <person name="Champramary S."/>
            <person name="Plett K.L."/>
            <person name="Tsai I.J."/>
            <person name="Slot J."/>
            <person name="Sipos G."/>
            <person name="Plett J."/>
            <person name="Nagy L.G."/>
            <person name="Grigoriev I.V."/>
        </authorList>
    </citation>
    <scope>NUCLEOTIDE SEQUENCE</scope>
    <source>
        <strain evidence="4">HWK02</strain>
    </source>
</reference>
<proteinExistence type="inferred from homology"/>
<comment type="caution">
    <text evidence="4">The sequence shown here is derived from an EMBL/GenBank/DDBJ whole genome shotgun (WGS) entry which is preliminary data.</text>
</comment>
<name>A0AA39US13_9AGAR</name>
<dbReference type="PANTHER" id="PTHR48104">
    <property type="entry name" value="METACASPASE-4"/>
    <property type="match status" value="1"/>
</dbReference>
<evidence type="ECO:0000313" key="4">
    <source>
        <dbReference type="EMBL" id="KAK0500907.1"/>
    </source>
</evidence>
<dbReference type="EMBL" id="JAUEPU010000007">
    <property type="protein sequence ID" value="KAK0500907.1"/>
    <property type="molecule type" value="Genomic_DNA"/>
</dbReference>
<feature type="region of interest" description="Disordered" evidence="2">
    <location>
        <begin position="1"/>
        <end position="25"/>
    </location>
</feature>